<dbReference type="PANTHER" id="PTHR41523:SF7">
    <property type="entry name" value="HISTIDINE KINASE"/>
    <property type="match status" value="1"/>
</dbReference>
<reference evidence="18" key="2">
    <citation type="submission" date="2021-08" db="EMBL/GenBank/DDBJ databases">
        <authorList>
            <person name="Tani A."/>
            <person name="Ola A."/>
            <person name="Ogura Y."/>
            <person name="Katsura K."/>
            <person name="Hayashi T."/>
        </authorList>
    </citation>
    <scope>NUCLEOTIDE SEQUENCE</scope>
    <source>
        <strain evidence="18">JCM 32048</strain>
    </source>
</reference>
<dbReference type="SUPFAM" id="SSF55785">
    <property type="entry name" value="PYP-like sensor domain (PAS domain)"/>
    <property type="match status" value="3"/>
</dbReference>
<keyword evidence="7" id="KW-0285">Flavoprotein</keyword>
<evidence type="ECO:0000256" key="2">
    <source>
        <dbReference type="ARBA" id="ARBA00012438"/>
    </source>
</evidence>
<keyword evidence="6" id="KW-0716">Sensory transduction</keyword>
<keyword evidence="11" id="KW-0547">Nucleotide-binding</keyword>
<dbReference type="GO" id="GO:0005524">
    <property type="term" value="F:ATP binding"/>
    <property type="evidence" value="ECO:0007669"/>
    <property type="project" value="UniProtKB-KW"/>
</dbReference>
<dbReference type="InterPro" id="IPR035965">
    <property type="entry name" value="PAS-like_dom_sf"/>
</dbReference>
<dbReference type="RefSeq" id="WP_238190554.1">
    <property type="nucleotide sequence ID" value="NZ_BPQJ01000007.1"/>
</dbReference>
<dbReference type="Pfam" id="PF08447">
    <property type="entry name" value="PAS_3"/>
    <property type="match status" value="2"/>
</dbReference>
<evidence type="ECO:0000256" key="14">
    <source>
        <dbReference type="ARBA" id="ARBA00022991"/>
    </source>
</evidence>
<evidence type="ECO:0000256" key="15">
    <source>
        <dbReference type="ARBA" id="ARBA00023026"/>
    </source>
</evidence>
<keyword evidence="8" id="KW-0288">FMN</keyword>
<dbReference type="Gene3D" id="3.30.450.20">
    <property type="entry name" value="PAS domain"/>
    <property type="match status" value="3"/>
</dbReference>
<dbReference type="InterPro" id="IPR000700">
    <property type="entry name" value="PAS-assoc_C"/>
</dbReference>
<evidence type="ECO:0000256" key="7">
    <source>
        <dbReference type="ARBA" id="ARBA00022630"/>
    </source>
</evidence>
<dbReference type="PANTHER" id="PTHR41523">
    <property type="entry name" value="TWO-COMPONENT SYSTEM SENSOR PROTEIN"/>
    <property type="match status" value="1"/>
</dbReference>
<dbReference type="GO" id="GO:0004673">
    <property type="term" value="F:protein histidine kinase activity"/>
    <property type="evidence" value="ECO:0007669"/>
    <property type="project" value="UniProtKB-EC"/>
</dbReference>
<accession>A0AA37M3Z0</accession>
<organism evidence="18 19">
    <name type="scientific">Methylobacterium frigidaeris</name>
    <dbReference type="NCBI Taxonomy" id="2038277"/>
    <lineage>
        <taxon>Bacteria</taxon>
        <taxon>Pseudomonadati</taxon>
        <taxon>Pseudomonadota</taxon>
        <taxon>Alphaproteobacteria</taxon>
        <taxon>Hyphomicrobiales</taxon>
        <taxon>Methylobacteriaceae</taxon>
        <taxon>Methylobacterium</taxon>
    </lineage>
</organism>
<dbReference type="InterPro" id="IPR013655">
    <property type="entry name" value="PAS_fold_3"/>
</dbReference>
<keyword evidence="14" id="KW-0157">Chromophore</keyword>
<dbReference type="EC" id="2.7.13.3" evidence="2"/>
<evidence type="ECO:0000256" key="4">
    <source>
        <dbReference type="ARBA" id="ARBA00022543"/>
    </source>
</evidence>
<evidence type="ECO:0000313" key="18">
    <source>
        <dbReference type="EMBL" id="GJD61765.1"/>
    </source>
</evidence>
<keyword evidence="5" id="KW-0597">Phosphoprotein</keyword>
<dbReference type="InterPro" id="IPR001610">
    <property type="entry name" value="PAC"/>
</dbReference>
<keyword evidence="13" id="KW-0067">ATP-binding</keyword>
<keyword evidence="16" id="KW-0675">Receptor</keyword>
<feature type="domain" description="PAC" evidence="17">
    <location>
        <begin position="193"/>
        <end position="246"/>
    </location>
</feature>
<gene>
    <name evidence="18" type="ORF">MPEAHAMD_1912</name>
</gene>
<dbReference type="GO" id="GO:0009881">
    <property type="term" value="F:photoreceptor activity"/>
    <property type="evidence" value="ECO:0007669"/>
    <property type="project" value="UniProtKB-KW"/>
</dbReference>
<dbReference type="AlphaFoldDB" id="A0AA37M3Z0"/>
<evidence type="ECO:0000256" key="8">
    <source>
        <dbReference type="ARBA" id="ARBA00022643"/>
    </source>
</evidence>
<dbReference type="Proteomes" id="UP001055286">
    <property type="component" value="Unassembled WGS sequence"/>
</dbReference>
<dbReference type="PROSITE" id="PS50113">
    <property type="entry name" value="PAC"/>
    <property type="match status" value="1"/>
</dbReference>
<dbReference type="NCBIfam" id="TIGR00229">
    <property type="entry name" value="sensory_box"/>
    <property type="match status" value="1"/>
</dbReference>
<dbReference type="InterPro" id="IPR000014">
    <property type="entry name" value="PAS"/>
</dbReference>
<dbReference type="Gene3D" id="3.30.565.10">
    <property type="entry name" value="Histidine kinase-like ATPase, C-terminal domain"/>
    <property type="match status" value="1"/>
</dbReference>
<keyword evidence="12" id="KW-0418">Kinase</keyword>
<keyword evidence="4" id="KW-0600">Photoreceptor protein</keyword>
<comment type="catalytic activity">
    <reaction evidence="1">
        <text>ATP + protein L-histidine = ADP + protein N-phospho-L-histidine.</text>
        <dbReference type="EC" id="2.7.13.3"/>
    </reaction>
</comment>
<evidence type="ECO:0000256" key="9">
    <source>
        <dbReference type="ARBA" id="ARBA00022679"/>
    </source>
</evidence>
<dbReference type="SMART" id="SM00911">
    <property type="entry name" value="HWE_HK"/>
    <property type="match status" value="1"/>
</dbReference>
<evidence type="ECO:0000256" key="1">
    <source>
        <dbReference type="ARBA" id="ARBA00000085"/>
    </source>
</evidence>
<evidence type="ECO:0000259" key="17">
    <source>
        <dbReference type="PROSITE" id="PS50113"/>
    </source>
</evidence>
<name>A0AA37M3Z0_9HYPH</name>
<evidence type="ECO:0000256" key="12">
    <source>
        <dbReference type="ARBA" id="ARBA00022777"/>
    </source>
</evidence>
<dbReference type="SMART" id="SM00086">
    <property type="entry name" value="PAC"/>
    <property type="match status" value="2"/>
</dbReference>
<evidence type="ECO:0000256" key="10">
    <source>
        <dbReference type="ARBA" id="ARBA00022737"/>
    </source>
</evidence>
<keyword evidence="15" id="KW-0843">Virulence</keyword>
<evidence type="ECO:0000256" key="13">
    <source>
        <dbReference type="ARBA" id="ARBA00022840"/>
    </source>
</evidence>
<evidence type="ECO:0000256" key="11">
    <source>
        <dbReference type="ARBA" id="ARBA00022741"/>
    </source>
</evidence>
<keyword evidence="9" id="KW-0808">Transferase</keyword>
<sequence length="589" mass="63758">MDQRPDAATGLPDELFPRFAFEGAPVGLACLGGPDRRIVAANPALGVLLGTSPEALNGRRLADLDHPHGPATGQDVAGEAWWRRADGSPVRVRLRTGPEQDGCRIVAVEAIAEGAAAAKAQQTHLALASAGLGEWSWSPADGRVTLSDRAAAILGYPAGATPSWAELQDAVGRDDLDRIRATVQDAVAKAIPYAIEMRFRRAKDGQEAWISARGQASLSPDGTPTGMIGVLQDVTAREEARRALHDREQRLRVATTVAALGIFEWHVLDDQSLWENERMWEIFGRRPQDGTISMREFFRTVVHPEDKVAFRQAVAAALHGDGVLHATTRIRRPDEGGGEVWRTIEMAGRFERDGPAGLPRRLIGVVADITGRRLAEERQSLLIRELHHRVKNTLATVQAIVGSTARTASSIDSFYEAFVGRIMSLAHTHSVLTEDVWQTASLRGLLENELRPYADGEMRPGTGGRVELDGPAVDLPSEIAVPIGMAIHELTTNAAKYGALSNRTGRVRIRWSVEPGADRPRLRFHWQESGGPAVAPPTRQGFGSRLLQRVLTAQVQAEVAIDYAPGGLTLTMLAPLPARNAALNPLATL</sequence>
<dbReference type="Pfam" id="PF07536">
    <property type="entry name" value="HWE_HK"/>
    <property type="match status" value="1"/>
</dbReference>
<evidence type="ECO:0000256" key="3">
    <source>
        <dbReference type="ARBA" id="ARBA00021740"/>
    </source>
</evidence>
<dbReference type="Pfam" id="PF13188">
    <property type="entry name" value="PAS_8"/>
    <property type="match status" value="1"/>
</dbReference>
<evidence type="ECO:0000256" key="16">
    <source>
        <dbReference type="ARBA" id="ARBA00023170"/>
    </source>
</evidence>
<evidence type="ECO:0000256" key="6">
    <source>
        <dbReference type="ARBA" id="ARBA00022606"/>
    </source>
</evidence>
<dbReference type="EMBL" id="BPQJ01000007">
    <property type="protein sequence ID" value="GJD61765.1"/>
    <property type="molecule type" value="Genomic_DNA"/>
</dbReference>
<dbReference type="CDD" id="cd00130">
    <property type="entry name" value="PAS"/>
    <property type="match status" value="3"/>
</dbReference>
<reference evidence="18" key="1">
    <citation type="journal article" date="2016" name="Front. Microbiol.">
        <title>Genome Sequence of the Piezophilic, Mesophilic Sulfate-Reducing Bacterium Desulfovibrio indicus J2T.</title>
        <authorList>
            <person name="Cao J."/>
            <person name="Maignien L."/>
            <person name="Shao Z."/>
            <person name="Alain K."/>
            <person name="Jebbar M."/>
        </authorList>
    </citation>
    <scope>NUCLEOTIDE SEQUENCE</scope>
    <source>
        <strain evidence="18">JCM 32048</strain>
    </source>
</reference>
<dbReference type="InterPro" id="IPR036890">
    <property type="entry name" value="HATPase_C_sf"/>
</dbReference>
<comment type="caution">
    <text evidence="18">The sequence shown here is derived from an EMBL/GenBank/DDBJ whole genome shotgun (WGS) entry which is preliminary data.</text>
</comment>
<proteinExistence type="predicted"/>
<keyword evidence="19" id="KW-1185">Reference proteome</keyword>
<dbReference type="SMART" id="SM00091">
    <property type="entry name" value="PAS"/>
    <property type="match status" value="3"/>
</dbReference>
<dbReference type="InterPro" id="IPR011102">
    <property type="entry name" value="Sig_transdc_His_kinase_HWE"/>
</dbReference>
<evidence type="ECO:0000256" key="5">
    <source>
        <dbReference type="ARBA" id="ARBA00022553"/>
    </source>
</evidence>
<evidence type="ECO:0000313" key="19">
    <source>
        <dbReference type="Proteomes" id="UP001055286"/>
    </source>
</evidence>
<keyword evidence="10" id="KW-0677">Repeat</keyword>
<protein>
    <recommendedName>
        <fullName evidence="3">Blue-light-activated histidine kinase</fullName>
        <ecNumber evidence="2">2.7.13.3</ecNumber>
    </recommendedName>
</protein>
<dbReference type="Gene3D" id="2.10.70.100">
    <property type="match status" value="1"/>
</dbReference>